<evidence type="ECO:0000313" key="3">
    <source>
        <dbReference type="EMBL" id="GHH65890.1"/>
    </source>
</evidence>
<dbReference type="InterPro" id="IPR023393">
    <property type="entry name" value="START-like_dom_sf"/>
</dbReference>
<name>A0A919FID3_9ACTN</name>
<dbReference type="GeneID" id="95352369"/>
<proteinExistence type="inferred from homology"/>
<dbReference type="Proteomes" id="UP000617734">
    <property type="component" value="Unassembled WGS sequence"/>
</dbReference>
<dbReference type="Pfam" id="PF08327">
    <property type="entry name" value="AHSA1"/>
    <property type="match status" value="1"/>
</dbReference>
<dbReference type="InterPro" id="IPR013538">
    <property type="entry name" value="ASHA1/2-like_C"/>
</dbReference>
<organism evidence="3 4">
    <name type="scientific">Kitasatospora indigofera</name>
    <dbReference type="NCBI Taxonomy" id="67307"/>
    <lineage>
        <taxon>Bacteria</taxon>
        <taxon>Bacillati</taxon>
        <taxon>Actinomycetota</taxon>
        <taxon>Actinomycetes</taxon>
        <taxon>Kitasatosporales</taxon>
        <taxon>Streptomycetaceae</taxon>
        <taxon>Kitasatospora</taxon>
    </lineage>
</organism>
<dbReference type="AlphaFoldDB" id="A0A919FID3"/>
<evidence type="ECO:0000256" key="1">
    <source>
        <dbReference type="ARBA" id="ARBA00006817"/>
    </source>
</evidence>
<protein>
    <submittedName>
        <fullName evidence="3">Transcriptional regulator</fullName>
    </submittedName>
</protein>
<evidence type="ECO:0000313" key="4">
    <source>
        <dbReference type="Proteomes" id="UP000617734"/>
    </source>
</evidence>
<sequence length="149" mass="16586">MSDPVVTVERRIAARPETVFSFFTDRDRWLSWMGRDGDFAFVPGGAYRTHVAAANHAAGHFVEIDPPKRVVFTWGWESGGMPLPPGSSTVEITLEPEGEGTFVRLVHRDLPPEACVPHHEGWVHYLDRLVVRAEGGDPGVDSWLESTHV</sequence>
<keyword evidence="4" id="KW-1185">Reference proteome</keyword>
<accession>A0A919FID3</accession>
<reference evidence="3" key="1">
    <citation type="journal article" date="2014" name="Int. J. Syst. Evol. Microbiol.">
        <title>Complete genome sequence of Corynebacterium casei LMG S-19264T (=DSM 44701T), isolated from a smear-ripened cheese.</title>
        <authorList>
            <consortium name="US DOE Joint Genome Institute (JGI-PGF)"/>
            <person name="Walter F."/>
            <person name="Albersmeier A."/>
            <person name="Kalinowski J."/>
            <person name="Ruckert C."/>
        </authorList>
    </citation>
    <scope>NUCLEOTIDE SEQUENCE</scope>
    <source>
        <strain evidence="3">JCM 4646</strain>
    </source>
</reference>
<comment type="similarity">
    <text evidence="1">Belongs to the AHA1 family.</text>
</comment>
<dbReference type="SUPFAM" id="SSF55961">
    <property type="entry name" value="Bet v1-like"/>
    <property type="match status" value="1"/>
</dbReference>
<dbReference type="EMBL" id="BNBO01000007">
    <property type="protein sequence ID" value="GHH65890.1"/>
    <property type="molecule type" value="Genomic_DNA"/>
</dbReference>
<dbReference type="Gene3D" id="3.30.530.20">
    <property type="match status" value="1"/>
</dbReference>
<comment type="caution">
    <text evidence="3">The sequence shown here is derived from an EMBL/GenBank/DDBJ whole genome shotgun (WGS) entry which is preliminary data.</text>
</comment>
<evidence type="ECO:0000259" key="2">
    <source>
        <dbReference type="Pfam" id="PF08327"/>
    </source>
</evidence>
<gene>
    <name evidence="3" type="ORF">GCM10018781_18860</name>
</gene>
<reference evidence="3" key="2">
    <citation type="submission" date="2020-09" db="EMBL/GenBank/DDBJ databases">
        <authorList>
            <person name="Sun Q."/>
            <person name="Ohkuma M."/>
        </authorList>
    </citation>
    <scope>NUCLEOTIDE SEQUENCE</scope>
    <source>
        <strain evidence="3">JCM 4646</strain>
    </source>
</reference>
<feature type="domain" description="Activator of Hsp90 ATPase homologue 1/2-like C-terminal" evidence="2">
    <location>
        <begin position="14"/>
        <end position="131"/>
    </location>
</feature>
<dbReference type="CDD" id="cd07814">
    <property type="entry name" value="SRPBCC_CalC_Aha1-like"/>
    <property type="match status" value="1"/>
</dbReference>
<dbReference type="RefSeq" id="WP_190210360.1">
    <property type="nucleotide sequence ID" value="NZ_BNBO01000007.1"/>
</dbReference>